<evidence type="ECO:0000313" key="3">
    <source>
        <dbReference type="Proteomes" id="UP000239209"/>
    </source>
</evidence>
<dbReference type="Proteomes" id="UP000239209">
    <property type="component" value="Unassembled WGS sequence"/>
</dbReference>
<proteinExistence type="predicted"/>
<feature type="region of interest" description="Disordered" evidence="1">
    <location>
        <begin position="181"/>
        <end position="235"/>
    </location>
</feature>
<feature type="compositionally biased region" description="Basic residues" evidence="1">
    <location>
        <begin position="210"/>
        <end position="221"/>
    </location>
</feature>
<reference evidence="2 3" key="1">
    <citation type="submission" date="2018-03" db="EMBL/GenBank/DDBJ databases">
        <title>Genomic Encyclopedia of Archaeal and Bacterial Type Strains, Phase II (KMG-II): from individual species to whole genera.</title>
        <authorList>
            <person name="Goeker M."/>
        </authorList>
    </citation>
    <scope>NUCLEOTIDE SEQUENCE [LARGE SCALE GENOMIC DNA]</scope>
    <source>
        <strain evidence="2 3">DSM 45348</strain>
    </source>
</reference>
<evidence type="ECO:0000313" key="2">
    <source>
        <dbReference type="EMBL" id="PRY24057.1"/>
    </source>
</evidence>
<keyword evidence="3" id="KW-1185">Reference proteome</keyword>
<accession>A0A2T0RSF6</accession>
<protein>
    <submittedName>
        <fullName evidence="2">Uncharacterized protein</fullName>
    </submittedName>
</protein>
<comment type="caution">
    <text evidence="2">The sequence shown here is derived from an EMBL/GenBank/DDBJ whole genome shotgun (WGS) entry which is preliminary data.</text>
</comment>
<evidence type="ECO:0000256" key="1">
    <source>
        <dbReference type="SAM" id="MobiDB-lite"/>
    </source>
</evidence>
<gene>
    <name evidence="2" type="ORF">CLV70_114190</name>
</gene>
<dbReference type="EMBL" id="PVZG01000014">
    <property type="protein sequence ID" value="PRY24057.1"/>
    <property type="molecule type" value="Genomic_DNA"/>
</dbReference>
<name>A0A2T0RSF6_9ACTN</name>
<dbReference type="AlphaFoldDB" id="A0A2T0RSF6"/>
<organism evidence="2 3">
    <name type="scientific">Pseudosporangium ferrugineum</name>
    <dbReference type="NCBI Taxonomy" id="439699"/>
    <lineage>
        <taxon>Bacteria</taxon>
        <taxon>Bacillati</taxon>
        <taxon>Actinomycetota</taxon>
        <taxon>Actinomycetes</taxon>
        <taxon>Micromonosporales</taxon>
        <taxon>Micromonosporaceae</taxon>
        <taxon>Pseudosporangium</taxon>
    </lineage>
</organism>
<dbReference type="RefSeq" id="WP_146164176.1">
    <property type="nucleotide sequence ID" value="NZ_PVZG01000014.1"/>
</dbReference>
<feature type="compositionally biased region" description="Basic and acidic residues" evidence="1">
    <location>
        <begin position="222"/>
        <end position="235"/>
    </location>
</feature>
<sequence>MITGNIMYESAMWLRESARLSVRLASPSAPSGVSEDHQQTDDWKWLGDSVGDQMSRRHDYIEGLAFAWRKHSCERDHYVSPFRDVAQIFVNHALEVDLQLENRLRAVVGHAPDQVVRQTITVRLDLSGVLKNDRPRLRKLVVSSLGGGKFTILPCKLSIGSGESPLVLSVSPRPLGLLDLVDEQPNGGNRGSERNYRAAKRGPCLELVSPRRRVGSRRRRGEHQSEHRRTVRLDRLETPQSFGDWRVA</sequence>